<proteinExistence type="predicted"/>
<gene>
    <name evidence="3" type="primary">Nnf1b</name>
</gene>
<dbReference type="Proteomes" id="UP001652628">
    <property type="component" value="Chromosome 2L"/>
</dbReference>
<reference evidence="2" key="1">
    <citation type="submission" date="2025-05" db="UniProtKB">
        <authorList>
            <consortium name="RefSeq"/>
        </authorList>
    </citation>
    <scope>NUCLEOTIDE SEQUENCE [LARGE SCALE GENOMIC DNA]</scope>
</reference>
<accession>A0AB39ZWP7</accession>
<name>A0AB39ZWP7_DROSZ</name>
<sequence>MNFVGEDTESAFRRHQAIVPQVKQAYEEVIGQIFADLSPSDLDSCAAILEEHESSTLDTEQMVNTAQKVMTKIVNDVNQCFFAGNDVDTKLTTLEMLKEHFASHKGKEWNFNSVSPEELTRPLRMNSLDLSIRFMERQLKTQEKELEIAMAKSIENRQRIQEVQAERVKVGHLIKERMAQYQEIKPQLTEIERSMNNLHMPPKV</sequence>
<dbReference type="CTD" id="318874"/>
<dbReference type="RefSeq" id="XP_016944842.2">
    <property type="nucleotide sequence ID" value="XM_017089353.4"/>
</dbReference>
<evidence type="ECO:0000313" key="3">
    <source>
        <dbReference type="RefSeq" id="XP_016944842.2"/>
    </source>
</evidence>
<dbReference type="GeneID" id="108020898"/>
<organism evidence="2 3">
    <name type="scientific">Drosophila suzukii</name>
    <name type="common">Spotted-wing drosophila fruit fly</name>
    <dbReference type="NCBI Taxonomy" id="28584"/>
    <lineage>
        <taxon>Eukaryota</taxon>
        <taxon>Metazoa</taxon>
        <taxon>Ecdysozoa</taxon>
        <taxon>Arthropoda</taxon>
        <taxon>Hexapoda</taxon>
        <taxon>Insecta</taxon>
        <taxon>Pterygota</taxon>
        <taxon>Neoptera</taxon>
        <taxon>Endopterygota</taxon>
        <taxon>Diptera</taxon>
        <taxon>Brachycera</taxon>
        <taxon>Muscomorpha</taxon>
        <taxon>Ephydroidea</taxon>
        <taxon>Drosophilidae</taxon>
        <taxon>Drosophila</taxon>
        <taxon>Sophophora</taxon>
    </lineage>
</organism>
<feature type="coiled-coil region" evidence="1">
    <location>
        <begin position="125"/>
        <end position="152"/>
    </location>
</feature>
<keyword evidence="1" id="KW-0175">Coiled coil</keyword>
<evidence type="ECO:0000313" key="2">
    <source>
        <dbReference type="Proteomes" id="UP001652628"/>
    </source>
</evidence>
<keyword evidence="2" id="KW-1185">Reference proteome</keyword>
<reference evidence="3" key="2">
    <citation type="submission" date="2025-08" db="UniProtKB">
        <authorList>
            <consortium name="RefSeq"/>
        </authorList>
    </citation>
    <scope>IDENTIFICATION</scope>
</reference>
<protein>
    <submittedName>
        <fullName evidence="3">Uncharacterized protein Nnf1b</fullName>
    </submittedName>
</protein>
<evidence type="ECO:0000256" key="1">
    <source>
        <dbReference type="SAM" id="Coils"/>
    </source>
</evidence>
<dbReference type="AlphaFoldDB" id="A0AB39ZWP7"/>